<dbReference type="PROSITE" id="PS51160">
    <property type="entry name" value="ACYLPHOSPHATASE_3"/>
    <property type="match status" value="1"/>
</dbReference>
<evidence type="ECO:0000313" key="2">
    <source>
        <dbReference type="EMBL" id="GAH18928.1"/>
    </source>
</evidence>
<name>X1FDV1_9ZZZZ</name>
<dbReference type="AlphaFoldDB" id="X1FDV1"/>
<dbReference type="EMBL" id="BARU01002877">
    <property type="protein sequence ID" value="GAH18928.1"/>
    <property type="molecule type" value="Genomic_DNA"/>
</dbReference>
<dbReference type="PANTHER" id="PTHR42959:SF1">
    <property type="entry name" value="CARBAMOYLTRANSFERASE HYPF"/>
    <property type="match status" value="1"/>
</dbReference>
<gene>
    <name evidence="2" type="ORF">S03H2_06528</name>
</gene>
<dbReference type="Gene3D" id="3.90.870.50">
    <property type="match status" value="1"/>
</dbReference>
<dbReference type="PANTHER" id="PTHR42959">
    <property type="entry name" value="CARBAMOYLTRANSFERASE"/>
    <property type="match status" value="1"/>
</dbReference>
<dbReference type="Pfam" id="PF00708">
    <property type="entry name" value="Acylphosphatase"/>
    <property type="match status" value="1"/>
</dbReference>
<dbReference type="Pfam" id="PF07503">
    <property type="entry name" value="zf-HYPF"/>
    <property type="match status" value="1"/>
</dbReference>
<dbReference type="InterPro" id="IPR051060">
    <property type="entry name" value="Carbamoyltrans_HypF-like"/>
</dbReference>
<dbReference type="PROSITE" id="PS00150">
    <property type="entry name" value="ACYLPHOSPHATASE_1"/>
    <property type="match status" value="1"/>
</dbReference>
<dbReference type="GO" id="GO:0051604">
    <property type="term" value="P:protein maturation"/>
    <property type="evidence" value="ECO:0007669"/>
    <property type="project" value="TreeGrafter"/>
</dbReference>
<evidence type="ECO:0000259" key="1">
    <source>
        <dbReference type="PROSITE" id="PS51160"/>
    </source>
</evidence>
<dbReference type="GO" id="GO:0016743">
    <property type="term" value="F:carboxyl- or carbamoyltransferase activity"/>
    <property type="evidence" value="ECO:0007669"/>
    <property type="project" value="TreeGrafter"/>
</dbReference>
<organism evidence="2">
    <name type="scientific">marine sediment metagenome</name>
    <dbReference type="NCBI Taxonomy" id="412755"/>
    <lineage>
        <taxon>unclassified sequences</taxon>
        <taxon>metagenomes</taxon>
        <taxon>ecological metagenomes</taxon>
    </lineage>
</organism>
<protein>
    <recommendedName>
        <fullName evidence="1">Acylphosphatase-like domain-containing protein</fullName>
    </recommendedName>
</protein>
<sequence length="194" mass="21831">MLTKVERLARISVRGVVQGVGFRPFIYRLAQEHNLKGWVRNTSGNVEIEVEGDEETVDSFLSDLKTEAPPMARIENVEVTFYPTKGYTEFQIGESLSREGQYQLVSPDVATCEDCKAEIFSSDDRRFGYPFTNCTNCGPRFTIIEDIPYDRPKTTMREFEMCPPVSAGIPRPLRPALSCPAQCLFSMRTQLGAG</sequence>
<comment type="caution">
    <text evidence="2">The sequence shown here is derived from an EMBL/GenBank/DDBJ whole genome shotgun (WGS) entry which is preliminary data.</text>
</comment>
<dbReference type="InterPro" id="IPR036046">
    <property type="entry name" value="Acylphosphatase-like_dom_sf"/>
</dbReference>
<feature type="domain" description="Acylphosphatase-like" evidence="1">
    <location>
        <begin position="8"/>
        <end position="94"/>
    </location>
</feature>
<dbReference type="GO" id="GO:0008270">
    <property type="term" value="F:zinc ion binding"/>
    <property type="evidence" value="ECO:0007669"/>
    <property type="project" value="InterPro"/>
</dbReference>
<accession>X1FDV1</accession>
<dbReference type="InterPro" id="IPR011125">
    <property type="entry name" value="Znf_HypF"/>
</dbReference>
<reference evidence="2" key="1">
    <citation type="journal article" date="2014" name="Front. Microbiol.">
        <title>High frequency of phylogenetically diverse reductive dehalogenase-homologous genes in deep subseafloor sedimentary metagenomes.</title>
        <authorList>
            <person name="Kawai M."/>
            <person name="Futagami T."/>
            <person name="Toyoda A."/>
            <person name="Takaki Y."/>
            <person name="Nishi S."/>
            <person name="Hori S."/>
            <person name="Arai W."/>
            <person name="Tsubouchi T."/>
            <person name="Morono Y."/>
            <person name="Uchiyama I."/>
            <person name="Ito T."/>
            <person name="Fujiyama A."/>
            <person name="Inagaki F."/>
            <person name="Takami H."/>
        </authorList>
    </citation>
    <scope>NUCLEOTIDE SEQUENCE</scope>
    <source>
        <strain evidence="2">Expedition CK06-06</strain>
    </source>
</reference>
<dbReference type="SUPFAM" id="SSF54975">
    <property type="entry name" value="Acylphosphatase/BLUF domain-like"/>
    <property type="match status" value="1"/>
</dbReference>
<dbReference type="InterPro" id="IPR001792">
    <property type="entry name" value="Acylphosphatase-like_dom"/>
</dbReference>
<proteinExistence type="predicted"/>
<dbReference type="InterPro" id="IPR017968">
    <property type="entry name" value="Acylphosphatase_CS"/>
</dbReference>